<dbReference type="InterPro" id="IPR011990">
    <property type="entry name" value="TPR-like_helical_dom_sf"/>
</dbReference>
<name>D7FVD0_ECTSI</name>
<dbReference type="SMART" id="SM00271">
    <property type="entry name" value="DnaJ"/>
    <property type="match status" value="1"/>
</dbReference>
<dbReference type="Proteomes" id="UP000002630">
    <property type="component" value="Linkage Group LG17"/>
</dbReference>
<keyword evidence="10" id="KW-0175">Coiled coil</keyword>
<gene>
    <name evidence="13" type="ORF">Esi_0029_0095</name>
</gene>
<evidence type="ECO:0000256" key="11">
    <source>
        <dbReference type="SAM" id="MobiDB-lite"/>
    </source>
</evidence>
<evidence type="ECO:0000256" key="7">
    <source>
        <dbReference type="ARBA" id="ARBA00074766"/>
    </source>
</evidence>
<evidence type="ECO:0000256" key="5">
    <source>
        <dbReference type="ARBA" id="ARBA00056105"/>
    </source>
</evidence>
<feature type="coiled-coil region" evidence="10">
    <location>
        <begin position="156"/>
        <end position="186"/>
    </location>
</feature>
<evidence type="ECO:0000313" key="14">
    <source>
        <dbReference type="Proteomes" id="UP000002630"/>
    </source>
</evidence>
<dbReference type="PROSITE" id="PS50005">
    <property type="entry name" value="TPR"/>
    <property type="match status" value="2"/>
</dbReference>
<dbReference type="OrthoDB" id="2423701at2759"/>
<organism evidence="13 14">
    <name type="scientific">Ectocarpus siliculosus</name>
    <name type="common">Brown alga</name>
    <name type="synonym">Conferva siliculosa</name>
    <dbReference type="NCBI Taxonomy" id="2880"/>
    <lineage>
        <taxon>Eukaryota</taxon>
        <taxon>Sar</taxon>
        <taxon>Stramenopiles</taxon>
        <taxon>Ochrophyta</taxon>
        <taxon>PX clade</taxon>
        <taxon>Phaeophyceae</taxon>
        <taxon>Ectocarpales</taxon>
        <taxon>Ectocarpaceae</taxon>
        <taxon>Ectocarpus</taxon>
    </lineage>
</organism>
<evidence type="ECO:0000256" key="4">
    <source>
        <dbReference type="ARBA" id="ARBA00022803"/>
    </source>
</evidence>
<dbReference type="GO" id="GO:0005634">
    <property type="term" value="C:nucleus"/>
    <property type="evidence" value="ECO:0007669"/>
    <property type="project" value="TreeGrafter"/>
</dbReference>
<keyword evidence="14" id="KW-1185">Reference proteome</keyword>
<dbReference type="SMART" id="SM00028">
    <property type="entry name" value="TPR"/>
    <property type="match status" value="3"/>
</dbReference>
<proteinExistence type="predicted"/>
<evidence type="ECO:0000256" key="2">
    <source>
        <dbReference type="ARBA" id="ARBA00022490"/>
    </source>
</evidence>
<dbReference type="InterPro" id="IPR042858">
    <property type="entry name" value="DNAJC8"/>
</dbReference>
<dbReference type="Gene3D" id="1.25.40.10">
    <property type="entry name" value="Tetratricopeptide repeat domain"/>
    <property type="match status" value="1"/>
</dbReference>
<comment type="subcellular location">
    <subcellularLocation>
        <location evidence="1">Cytoplasm</location>
    </subcellularLocation>
</comment>
<feature type="repeat" description="TPR" evidence="9">
    <location>
        <begin position="25"/>
        <end position="58"/>
    </location>
</feature>
<evidence type="ECO:0000256" key="1">
    <source>
        <dbReference type="ARBA" id="ARBA00004496"/>
    </source>
</evidence>
<dbReference type="SUPFAM" id="SSF46565">
    <property type="entry name" value="Chaperone J-domain"/>
    <property type="match status" value="1"/>
</dbReference>
<dbReference type="InParanoid" id="D7FVD0"/>
<evidence type="ECO:0000256" key="10">
    <source>
        <dbReference type="SAM" id="Coils"/>
    </source>
</evidence>
<dbReference type="PROSITE" id="PS50293">
    <property type="entry name" value="TPR_REGION"/>
    <property type="match status" value="1"/>
</dbReference>
<dbReference type="InterPro" id="IPR019734">
    <property type="entry name" value="TPR_rpt"/>
</dbReference>
<comment type="function">
    <text evidence="5">Acts as a co-chaperone and mediates the association of the chaperones HSP70 and HSP90 probably facilitating substrate transfer from HSP70 to HSP90. Stimulates HSP70 ATPase activity and, in contrast, inhibits HSP90 ATPase activity.</text>
</comment>
<dbReference type="CDD" id="cd06257">
    <property type="entry name" value="DnaJ"/>
    <property type="match status" value="1"/>
</dbReference>
<feature type="domain" description="J" evidence="12">
    <location>
        <begin position="254"/>
        <end position="311"/>
    </location>
</feature>
<dbReference type="eggNOG" id="KOG1150">
    <property type="taxonomic scope" value="Eukaryota"/>
</dbReference>
<dbReference type="PANTHER" id="PTHR15606:SF4">
    <property type="entry name" value="DNAJ HOMOLOG SUBFAMILY C MEMBER 8"/>
    <property type="match status" value="1"/>
</dbReference>
<dbReference type="STRING" id="2880.D7FVD0"/>
<keyword evidence="13" id="KW-0346">Stress response</keyword>
<dbReference type="GO" id="GO:0005737">
    <property type="term" value="C:cytoplasm"/>
    <property type="evidence" value="ECO:0007669"/>
    <property type="project" value="UniProtKB-SubCell"/>
</dbReference>
<dbReference type="InterPro" id="IPR036869">
    <property type="entry name" value="J_dom_sf"/>
</dbReference>
<dbReference type="FunFam" id="1.25.40.10:FF:000020">
    <property type="entry name" value="Stress-induced phosphoprotein 1"/>
    <property type="match status" value="1"/>
</dbReference>
<evidence type="ECO:0000256" key="3">
    <source>
        <dbReference type="ARBA" id="ARBA00022737"/>
    </source>
</evidence>
<keyword evidence="2" id="KW-0963">Cytoplasm</keyword>
<protein>
    <recommendedName>
        <fullName evidence="7">Hsp70-Hsp90 organising protein</fullName>
    </recommendedName>
    <alternativeName>
        <fullName evidence="8">Stress-inducible protein 1</fullName>
    </alternativeName>
</protein>
<dbReference type="Pfam" id="PF00226">
    <property type="entry name" value="DnaJ"/>
    <property type="match status" value="1"/>
</dbReference>
<dbReference type="Pfam" id="PF13181">
    <property type="entry name" value="TPR_8"/>
    <property type="match status" value="1"/>
</dbReference>
<feature type="region of interest" description="Disordered" evidence="11">
    <location>
        <begin position="1"/>
        <end position="20"/>
    </location>
</feature>
<reference evidence="13 14" key="1">
    <citation type="journal article" date="2010" name="Nature">
        <title>The Ectocarpus genome and the independent evolution of multicellularity in brown algae.</title>
        <authorList>
            <person name="Cock J.M."/>
            <person name="Sterck L."/>
            <person name="Rouze P."/>
            <person name="Scornet D."/>
            <person name="Allen A.E."/>
            <person name="Amoutzias G."/>
            <person name="Anthouard V."/>
            <person name="Artiguenave F."/>
            <person name="Aury J.M."/>
            <person name="Badger J.H."/>
            <person name="Beszteri B."/>
            <person name="Billiau K."/>
            <person name="Bonnet E."/>
            <person name="Bothwell J.H."/>
            <person name="Bowler C."/>
            <person name="Boyen C."/>
            <person name="Brownlee C."/>
            <person name="Carrano C.J."/>
            <person name="Charrier B."/>
            <person name="Cho G.Y."/>
            <person name="Coelho S.M."/>
            <person name="Collen J."/>
            <person name="Corre E."/>
            <person name="Da Silva C."/>
            <person name="Delage L."/>
            <person name="Delaroque N."/>
            <person name="Dittami S.M."/>
            <person name="Doulbeau S."/>
            <person name="Elias M."/>
            <person name="Farnham G."/>
            <person name="Gachon C.M."/>
            <person name="Gschloessl B."/>
            <person name="Heesch S."/>
            <person name="Jabbari K."/>
            <person name="Jubin C."/>
            <person name="Kawai H."/>
            <person name="Kimura K."/>
            <person name="Kloareg B."/>
            <person name="Kupper F.C."/>
            <person name="Lang D."/>
            <person name="Le Bail A."/>
            <person name="Leblanc C."/>
            <person name="Lerouge P."/>
            <person name="Lohr M."/>
            <person name="Lopez P.J."/>
            <person name="Martens C."/>
            <person name="Maumus F."/>
            <person name="Michel G."/>
            <person name="Miranda-Saavedra D."/>
            <person name="Morales J."/>
            <person name="Moreau H."/>
            <person name="Motomura T."/>
            <person name="Nagasato C."/>
            <person name="Napoli C.A."/>
            <person name="Nelson D.R."/>
            <person name="Nyvall-Collen P."/>
            <person name="Peters A.F."/>
            <person name="Pommier C."/>
            <person name="Potin P."/>
            <person name="Poulain J."/>
            <person name="Quesneville H."/>
            <person name="Read B."/>
            <person name="Rensing S.A."/>
            <person name="Ritter A."/>
            <person name="Rousvoal S."/>
            <person name="Samanta M."/>
            <person name="Samson G."/>
            <person name="Schroeder D.C."/>
            <person name="Segurens B."/>
            <person name="Strittmatter M."/>
            <person name="Tonon T."/>
            <person name="Tregear J.W."/>
            <person name="Valentin K."/>
            <person name="von Dassow P."/>
            <person name="Yamagishi T."/>
            <person name="Van de Peer Y."/>
            <person name="Wincker P."/>
        </authorList>
    </citation>
    <scope>NUCLEOTIDE SEQUENCE [LARGE SCALE GENOMIC DNA]</scope>
    <source>
        <strain evidence="14">Ec32 / CCAP1310/4</strain>
    </source>
</reference>
<dbReference type="EMBL" id="FN649742">
    <property type="protein sequence ID" value="CBJ26302.1"/>
    <property type="molecule type" value="Genomic_DNA"/>
</dbReference>
<dbReference type="SUPFAM" id="SSF48452">
    <property type="entry name" value="TPR-like"/>
    <property type="match status" value="1"/>
</dbReference>
<dbReference type="InterPro" id="IPR001623">
    <property type="entry name" value="DnaJ_domain"/>
</dbReference>
<dbReference type="PROSITE" id="PS50076">
    <property type="entry name" value="DNAJ_2"/>
    <property type="match status" value="1"/>
</dbReference>
<evidence type="ECO:0000256" key="6">
    <source>
        <dbReference type="ARBA" id="ARBA00066016"/>
    </source>
</evidence>
<keyword evidence="4 9" id="KW-0802">TPR repeat</keyword>
<dbReference type="PRINTS" id="PR00625">
    <property type="entry name" value="JDOMAIN"/>
</dbReference>
<feature type="compositionally biased region" description="Basic and acidic residues" evidence="11">
    <location>
        <begin position="384"/>
        <end position="421"/>
    </location>
</feature>
<dbReference type="PANTHER" id="PTHR15606">
    <property type="entry name" value="DNAJ HOMOLOG SUBFAMILY C MEMBER 8/LIPOPOLYSACCHARIDE SPECIFIC RESPONSE-7-RELATED"/>
    <property type="match status" value="1"/>
</dbReference>
<accession>D7FVD0</accession>
<feature type="repeat" description="TPR" evidence="9">
    <location>
        <begin position="94"/>
        <end position="127"/>
    </location>
</feature>
<dbReference type="AlphaFoldDB" id="D7FVD0"/>
<evidence type="ECO:0000256" key="9">
    <source>
        <dbReference type="PROSITE-ProRule" id="PRU00339"/>
    </source>
</evidence>
<dbReference type="Pfam" id="PF13414">
    <property type="entry name" value="TPR_11"/>
    <property type="match status" value="1"/>
</dbReference>
<feature type="region of interest" description="Disordered" evidence="11">
    <location>
        <begin position="373"/>
        <end position="459"/>
    </location>
</feature>
<dbReference type="eggNOG" id="KOG0548">
    <property type="taxonomic scope" value="Eukaryota"/>
</dbReference>
<dbReference type="EMBL" id="FN648475">
    <property type="protein sequence ID" value="CBJ26302.1"/>
    <property type="molecule type" value="Genomic_DNA"/>
</dbReference>
<sequence>MADAGAAEEKHGQDAQEEEDWKIQAEAFKNEGNEAFKTGKWKEAIEGYTRAIDIDPDNKVYFSNRSAAYLKLGDAKSKALKDAERCMELAPEWSKSFSRLGAAQHALGRFDGAVQTFKAGLAIDPNNAGLESSLAAAKEAQETDRRERWRQAAIERDIEEERLKKKDALKAKAKAEAAEAAEAKAAAAVEAGEGTASGDPLSSFFSEIQGEQKSVPAKKVERVLHDKYTNQDMGTPKEQMDRLLQHNYKWKNLNAFETLQLGQDATVEDIKQRYRKLSTLVHPDKRLDMPQARDAFEEVKKAYQLLLDEDRRITMAATIDAVCTRVSKERQKKIDKGVALADLTKELGSEEAHKKKACMKEFATIELRRREIEKHRQAQKKREHSQEEAEKDAIRKNVEGEKAWAETERREKRVGGWRDFQKGGNKPKVQKTWKQEMASSSEKPKFGVVDAGDYKKDWK</sequence>
<evidence type="ECO:0000256" key="8">
    <source>
        <dbReference type="ARBA" id="ARBA00076447"/>
    </source>
</evidence>
<dbReference type="OMA" id="DIAQSTY"/>
<evidence type="ECO:0000259" key="12">
    <source>
        <dbReference type="PROSITE" id="PS50076"/>
    </source>
</evidence>
<comment type="subunit">
    <text evidence="6">Monomer. Homodimer. Forms a complex composed of HOP and chaperones HSP70 and HSP90; the interaction is stronger in the absence of ATP. Interacts (via TPR 1, 2, 3, 7, 8 and 9 repeats) with HSP70 (via C-terminus); the interaction is direct and is stronger in the absence of ATP. Interacts (via TPR 4, 5 and 6 repeats) with HSP90 (via C-terminus); the interaction is direct.</text>
</comment>
<evidence type="ECO:0000313" key="13">
    <source>
        <dbReference type="EMBL" id="CBJ26302.1"/>
    </source>
</evidence>
<keyword evidence="3" id="KW-0677">Repeat</keyword>
<dbReference type="Gene3D" id="1.10.287.110">
    <property type="entry name" value="DnaJ domain"/>
    <property type="match status" value="1"/>
</dbReference>